<dbReference type="Proteomes" id="UP000812961">
    <property type="component" value="Unassembled WGS sequence"/>
</dbReference>
<evidence type="ECO:0000259" key="2">
    <source>
        <dbReference type="Pfam" id="PF20594"/>
    </source>
</evidence>
<evidence type="ECO:0000256" key="1">
    <source>
        <dbReference type="SAM" id="SignalP"/>
    </source>
</evidence>
<dbReference type="EMBL" id="JAICCF010000002">
    <property type="protein sequence ID" value="MBW8684707.1"/>
    <property type="molecule type" value="Genomic_DNA"/>
</dbReference>
<evidence type="ECO:0000313" key="3">
    <source>
        <dbReference type="EMBL" id="MBW8684707.1"/>
    </source>
</evidence>
<protein>
    <recommendedName>
        <fullName evidence="2">DUF6794 domain-containing protein</fullName>
    </recommendedName>
</protein>
<keyword evidence="1" id="KW-0732">Signal</keyword>
<gene>
    <name evidence="3" type="ORF">K1Y79_10235</name>
</gene>
<feature type="signal peptide" evidence="1">
    <location>
        <begin position="1"/>
        <end position="20"/>
    </location>
</feature>
<dbReference type="RefSeq" id="WP_220249922.1">
    <property type="nucleotide sequence ID" value="NZ_JAICCF010000002.1"/>
</dbReference>
<sequence length="370" mass="43611">MKYFLVINVFLLLAAMRGYAQHSNVPSNMKQAIRFLDRDCPDSLKSIIKETANPRLKELSYPWGGNYKTIYNWTSNDNENSKIIKYLSRKGVNANQETIILIAFKEHLLGEKLNENAIYTPWKILEAKNKAEDKVRYTTDSLRGIYIPVNLEDCIRQIDLFWSDSIRSNVKQLTEDQFSVRAHHGFGMWIRNNWQLWAGSRLSKYFNDKGIYHPDDMSGIILDSYHRRLNNRDIKLEDQIQHYLDYWSKSKMEAIARKNEEFDAYKVGDTLTYKYRYGYVSKMQENKESDDICIAKCLLLEKDSDKHLLKIRLLISCSKKGIIIYDNKDEQLYDPVTKVWSRPSKRIRKCAKPGKSYWSDYNDWSIDAIN</sequence>
<proteinExistence type="predicted"/>
<dbReference type="InterPro" id="IPR046744">
    <property type="entry name" value="DUF6794"/>
</dbReference>
<reference evidence="3 4" key="1">
    <citation type="submission" date="2021-08" db="EMBL/GenBank/DDBJ databases">
        <title>The genome sequence of Chitinophaga sp. B61.</title>
        <authorList>
            <person name="Zhang X."/>
        </authorList>
    </citation>
    <scope>NUCLEOTIDE SEQUENCE [LARGE SCALE GENOMIC DNA]</scope>
    <source>
        <strain evidence="3 4">B61</strain>
    </source>
</reference>
<dbReference type="Pfam" id="PF20594">
    <property type="entry name" value="DUF6794"/>
    <property type="match status" value="1"/>
</dbReference>
<feature type="chain" id="PRO_5047527696" description="DUF6794 domain-containing protein" evidence="1">
    <location>
        <begin position="21"/>
        <end position="370"/>
    </location>
</feature>
<name>A0ABS7GDH1_9BACT</name>
<feature type="domain" description="DUF6794" evidence="2">
    <location>
        <begin position="147"/>
        <end position="229"/>
    </location>
</feature>
<organism evidence="3 4">
    <name type="scientific">Chitinophaga rhizophila</name>
    <dbReference type="NCBI Taxonomy" id="2866212"/>
    <lineage>
        <taxon>Bacteria</taxon>
        <taxon>Pseudomonadati</taxon>
        <taxon>Bacteroidota</taxon>
        <taxon>Chitinophagia</taxon>
        <taxon>Chitinophagales</taxon>
        <taxon>Chitinophagaceae</taxon>
        <taxon>Chitinophaga</taxon>
    </lineage>
</organism>
<evidence type="ECO:0000313" key="4">
    <source>
        <dbReference type="Proteomes" id="UP000812961"/>
    </source>
</evidence>
<accession>A0ABS7GDH1</accession>
<comment type="caution">
    <text evidence="3">The sequence shown here is derived from an EMBL/GenBank/DDBJ whole genome shotgun (WGS) entry which is preliminary data.</text>
</comment>
<keyword evidence="4" id="KW-1185">Reference proteome</keyword>